<evidence type="ECO:0000313" key="2">
    <source>
        <dbReference type="Proteomes" id="UP001621706"/>
    </source>
</evidence>
<keyword evidence="2" id="KW-1185">Reference proteome</keyword>
<comment type="caution">
    <text evidence="1">The sequence shown here is derived from an EMBL/GenBank/DDBJ whole genome shotgun (WGS) entry which is preliminary data.</text>
</comment>
<dbReference type="RefSeq" id="WP_405319312.1">
    <property type="nucleotide sequence ID" value="NZ_JAZGZP010000011.1"/>
</dbReference>
<evidence type="ECO:0000313" key="1">
    <source>
        <dbReference type="EMBL" id="MFK7001059.1"/>
    </source>
</evidence>
<dbReference type="Proteomes" id="UP001621706">
    <property type="component" value="Unassembled WGS sequence"/>
</dbReference>
<sequence length="69" mass="7547">MDLLAREKDIKIPNGADRTKLVEQILSGSNVKINITTEMSPCESCEAIIGKCNESKAGVEVKEKHGVIY</sequence>
<gene>
    <name evidence="1" type="ORF">V3I07_09145</name>
</gene>
<dbReference type="EMBL" id="JAZGZP010000011">
    <property type="protein sequence ID" value="MFK7001059.1"/>
    <property type="molecule type" value="Genomic_DNA"/>
</dbReference>
<protein>
    <submittedName>
        <fullName evidence="1">Uncharacterized protein</fullName>
    </submittedName>
</protein>
<name>A0ABW8P928_9FLAO</name>
<proteinExistence type="predicted"/>
<accession>A0ABW8P928</accession>
<organism evidence="1 2">
    <name type="scientific">Flavobacterium oreochromis</name>
    <dbReference type="NCBI Taxonomy" id="2906078"/>
    <lineage>
        <taxon>Bacteria</taxon>
        <taxon>Pseudomonadati</taxon>
        <taxon>Bacteroidota</taxon>
        <taxon>Flavobacteriia</taxon>
        <taxon>Flavobacteriales</taxon>
        <taxon>Flavobacteriaceae</taxon>
        <taxon>Flavobacterium</taxon>
    </lineage>
</organism>
<reference evidence="1 2" key="1">
    <citation type="submission" date="2024-02" db="EMBL/GenBank/DDBJ databases">
        <title>Comparative Genomic Analysis of Flavobacterium Species Causing Columnaris Disease of Freshwater Fish in Thailand: Insights into Virulence and Resistance Mechanisms.</title>
        <authorList>
            <person name="Nguyen D."/>
            <person name="Chokmangmeepisarn P."/>
            <person name="Khianchaikhan K."/>
            <person name="Morishita M."/>
            <person name="Bunnoy A."/>
            <person name="Rodkhum C."/>
        </authorList>
    </citation>
    <scope>NUCLEOTIDE SEQUENCE [LARGE SCALE GENOMIC DNA]</scope>
    <source>
        <strain evidence="1 2">CNRT2201</strain>
    </source>
</reference>